<dbReference type="Gene3D" id="1.10.10.60">
    <property type="entry name" value="Homeodomain-like"/>
    <property type="match status" value="1"/>
</dbReference>
<dbReference type="Pfam" id="PF02954">
    <property type="entry name" value="HTH_8"/>
    <property type="match status" value="1"/>
</dbReference>
<dbReference type="Proteomes" id="UP000005512">
    <property type="component" value="Unassembled WGS sequence"/>
</dbReference>
<evidence type="ECO:0000313" key="3">
    <source>
        <dbReference type="Proteomes" id="UP000005512"/>
    </source>
</evidence>
<evidence type="ECO:0000313" key="2">
    <source>
        <dbReference type="EMBL" id="EFB71851.1"/>
    </source>
</evidence>
<dbReference type="RefSeq" id="WP_006815194.1">
    <property type="nucleotide sequence ID" value="NZ_GG703819.1"/>
</dbReference>
<feature type="domain" description="DNA binding HTH" evidence="1">
    <location>
        <begin position="163"/>
        <end position="201"/>
    </location>
</feature>
<proteinExistence type="predicted"/>
<reference evidence="2" key="1">
    <citation type="submission" date="2009-12" db="EMBL/GenBank/DDBJ databases">
        <authorList>
            <person name="Weinstock G."/>
            <person name="Sodergren E."/>
            <person name="Clifton S."/>
            <person name="Fulton L."/>
            <person name="Fulton B."/>
            <person name="Courtney L."/>
            <person name="Fronick C."/>
            <person name="Harrison M."/>
            <person name="Strong C."/>
            <person name="Farmer C."/>
            <person name="Delahaunty K."/>
            <person name="Markovic C."/>
            <person name="Hall O."/>
            <person name="Minx P."/>
            <person name="Tomlinson C."/>
            <person name="Mitreva M."/>
            <person name="Nelson J."/>
            <person name="Hou S."/>
            <person name="Wollam A."/>
            <person name="Pepin K.H."/>
            <person name="Johnson M."/>
            <person name="Bhonagiri V."/>
            <person name="Nash W.E."/>
            <person name="Warren W."/>
            <person name="Chinwalla A."/>
            <person name="Mardis E.R."/>
            <person name="Wilson R.K."/>
        </authorList>
    </citation>
    <scope>NUCLEOTIDE SEQUENCE [LARGE SCALE GENOMIC DNA]</scope>
    <source>
        <strain evidence="2">DSM 4541</strain>
    </source>
</reference>
<name>D1P4M5_9GAMM</name>
<dbReference type="EMBL" id="ABXV02000030">
    <property type="protein sequence ID" value="EFB71851.1"/>
    <property type="molecule type" value="Genomic_DNA"/>
</dbReference>
<dbReference type="GO" id="GO:0043565">
    <property type="term" value="F:sequence-specific DNA binding"/>
    <property type="evidence" value="ECO:0007669"/>
    <property type="project" value="InterPro"/>
</dbReference>
<keyword evidence="3" id="KW-1185">Reference proteome</keyword>
<dbReference type="SUPFAM" id="SSF46689">
    <property type="entry name" value="Homeodomain-like"/>
    <property type="match status" value="1"/>
</dbReference>
<evidence type="ECO:0000259" key="1">
    <source>
        <dbReference type="Pfam" id="PF02954"/>
    </source>
</evidence>
<dbReference type="AlphaFoldDB" id="D1P4M5"/>
<dbReference type="InterPro" id="IPR009057">
    <property type="entry name" value="Homeodomain-like_sf"/>
</dbReference>
<dbReference type="eggNOG" id="COG3284">
    <property type="taxonomic scope" value="Bacteria"/>
</dbReference>
<dbReference type="HOGENOM" id="CLU_1309232_0_0_6"/>
<accession>D1P4M5</accession>
<comment type="caution">
    <text evidence="2">The sequence shown here is derived from an EMBL/GenBank/DDBJ whole genome shotgun (WGS) entry which is preliminary data.</text>
</comment>
<organism evidence="2 3">
    <name type="scientific">Providencia rustigianii DSM 4541</name>
    <dbReference type="NCBI Taxonomy" id="500637"/>
    <lineage>
        <taxon>Bacteria</taxon>
        <taxon>Pseudomonadati</taxon>
        <taxon>Pseudomonadota</taxon>
        <taxon>Gammaproteobacteria</taxon>
        <taxon>Enterobacterales</taxon>
        <taxon>Morganellaceae</taxon>
        <taxon>Providencia</taxon>
    </lineage>
</organism>
<sequence>MTIDFTIPKLAPLTEKSSCTISLDLLTQLASTTIIDGLKPISDLNAGALLLNSYGCVLWSNNQQGMLEKASELFLAKMGQGTQSLQPIELQGEFYYSALIYDESRLLAVVMITASQIKSNLLLALTCSLGREISEKLKSYFYWQKLSDKSEEHTLFNNLNIHDVEKALIIEAALAFGGKIQEMHQALNMGRTTLWRKLKQYQIDIRDYKL</sequence>
<dbReference type="InterPro" id="IPR002197">
    <property type="entry name" value="HTH_Fis"/>
</dbReference>
<gene>
    <name evidence="2" type="ORF">PROVRUST_07177</name>
</gene>
<protein>
    <submittedName>
        <fullName evidence="2">Transcriptional regulator, Fis family</fullName>
    </submittedName>
</protein>